<comment type="caution">
    <text evidence="3">The sequence shown here is derived from an EMBL/GenBank/DDBJ whole genome shotgun (WGS) entry which is preliminary data.</text>
</comment>
<dbReference type="Gene3D" id="3.30.470.20">
    <property type="entry name" value="ATP-grasp fold, B domain"/>
    <property type="match status" value="1"/>
</dbReference>
<dbReference type="GO" id="GO:0005524">
    <property type="term" value="F:ATP binding"/>
    <property type="evidence" value="ECO:0007669"/>
    <property type="project" value="UniProtKB-UniRule"/>
</dbReference>
<evidence type="ECO:0000256" key="1">
    <source>
        <dbReference type="PROSITE-ProRule" id="PRU00409"/>
    </source>
</evidence>
<dbReference type="RefSeq" id="WP_160651836.1">
    <property type="nucleotide sequence ID" value="NZ_JBHRWU010000001.1"/>
</dbReference>
<dbReference type="SUPFAM" id="SSF56059">
    <property type="entry name" value="Glutathione synthetase ATP-binding domain-like"/>
    <property type="match status" value="1"/>
</dbReference>
<keyword evidence="1" id="KW-0067">ATP-binding</keyword>
<name>A0A6N8TVV7_9STAP</name>
<sequence>MDLAIIGMNSIGIDLYLTLKKKCSRVYLIGKEDEPGMAINQHAITLRKNDVNNIISIVNENIKSRCILYFTNDIYTDLIMEEHIRENIWFNENIIYYGIDYAFYSKMRKKESYHGFLEKYGLNTPASYDSPSLAGELEFPIICKYNGIGNENYKYKNKLIMTRAEFEKEITQDHISAYIFQKYYPKEDYSQYSYGCFVNGGEILADIYVRQVGQYPKGVSTLVIEEKERPDDFIISVGNLLRAEAYSGFIEFEILRNEDNIVVIDINPRPWGWFYILNFKYRNFPELASMTSLIPVEFKKTGIVWVNYNRMAAQLVTERSFGIVKHIRINQSLFNSLYFAGLFLKRRLAARL</sequence>
<keyword evidence="4" id="KW-1185">Reference proteome</keyword>
<protein>
    <recommendedName>
        <fullName evidence="2">ATP-grasp domain-containing protein</fullName>
    </recommendedName>
</protein>
<dbReference type="GO" id="GO:0046872">
    <property type="term" value="F:metal ion binding"/>
    <property type="evidence" value="ECO:0007669"/>
    <property type="project" value="InterPro"/>
</dbReference>
<dbReference type="InterPro" id="IPR011761">
    <property type="entry name" value="ATP-grasp"/>
</dbReference>
<accession>A0A6N8TVV7</accession>
<keyword evidence="1" id="KW-0547">Nucleotide-binding</keyword>
<dbReference type="EMBL" id="WUUK01000001">
    <property type="protein sequence ID" value="MXQ50044.1"/>
    <property type="molecule type" value="Genomic_DNA"/>
</dbReference>
<organism evidence="3 4">
    <name type="scientific">Salinicoccus hispanicus</name>
    <dbReference type="NCBI Taxonomy" id="157225"/>
    <lineage>
        <taxon>Bacteria</taxon>
        <taxon>Bacillati</taxon>
        <taxon>Bacillota</taxon>
        <taxon>Bacilli</taxon>
        <taxon>Bacillales</taxon>
        <taxon>Staphylococcaceae</taxon>
        <taxon>Salinicoccus</taxon>
    </lineage>
</organism>
<evidence type="ECO:0000313" key="4">
    <source>
        <dbReference type="Proteomes" id="UP000436284"/>
    </source>
</evidence>
<proteinExistence type="predicted"/>
<evidence type="ECO:0000313" key="3">
    <source>
        <dbReference type="EMBL" id="MXQ50044.1"/>
    </source>
</evidence>
<dbReference type="OrthoDB" id="5420347at2"/>
<dbReference type="InterPro" id="IPR013815">
    <property type="entry name" value="ATP_grasp_subdomain_1"/>
</dbReference>
<reference evidence="3 4" key="1">
    <citation type="submission" date="2019-12" db="EMBL/GenBank/DDBJ databases">
        <title>Salinicoccus cyprini sp. nov., isolated from gastro-intestinal tract of mirror carp, Cyprinus carpio var. specularis, collected from Gobind Sagar Reservoir, Himachal Pradesh, India.</title>
        <authorList>
            <person name="Talwar C."/>
            <person name="Singh A.K."/>
            <person name="Lal R."/>
            <person name="Negi R.K."/>
        </authorList>
    </citation>
    <scope>NUCLEOTIDE SEQUENCE [LARGE SCALE GENOMIC DNA]</scope>
    <source>
        <strain evidence="3 4">J-82</strain>
    </source>
</reference>
<evidence type="ECO:0000259" key="2">
    <source>
        <dbReference type="PROSITE" id="PS50975"/>
    </source>
</evidence>
<feature type="domain" description="ATP-grasp" evidence="2">
    <location>
        <begin position="114"/>
        <end position="295"/>
    </location>
</feature>
<dbReference type="Proteomes" id="UP000436284">
    <property type="component" value="Unassembled WGS sequence"/>
</dbReference>
<dbReference type="AlphaFoldDB" id="A0A6N8TVV7"/>
<gene>
    <name evidence="3" type="ORF">GQ671_01860</name>
</gene>
<dbReference type="Gene3D" id="3.30.1490.20">
    <property type="entry name" value="ATP-grasp fold, A domain"/>
    <property type="match status" value="1"/>
</dbReference>
<dbReference type="PROSITE" id="PS50975">
    <property type="entry name" value="ATP_GRASP"/>
    <property type="match status" value="1"/>
</dbReference>